<name>X1EAR7_9ZZZZ</name>
<proteinExistence type="predicted"/>
<feature type="non-terminal residue" evidence="1">
    <location>
        <position position="1"/>
    </location>
</feature>
<organism evidence="1">
    <name type="scientific">marine sediment metagenome</name>
    <dbReference type="NCBI Taxonomy" id="412755"/>
    <lineage>
        <taxon>unclassified sequences</taxon>
        <taxon>metagenomes</taxon>
        <taxon>ecological metagenomes</taxon>
    </lineage>
</organism>
<comment type="caution">
    <text evidence="1">The sequence shown here is derived from an EMBL/GenBank/DDBJ whole genome shotgun (WGS) entry which is preliminary data.</text>
</comment>
<reference evidence="1" key="1">
    <citation type="journal article" date="2014" name="Front. Microbiol.">
        <title>High frequency of phylogenetically diverse reductive dehalogenase-homologous genes in deep subseafloor sedimentary metagenomes.</title>
        <authorList>
            <person name="Kawai M."/>
            <person name="Futagami T."/>
            <person name="Toyoda A."/>
            <person name="Takaki Y."/>
            <person name="Nishi S."/>
            <person name="Hori S."/>
            <person name="Arai W."/>
            <person name="Tsubouchi T."/>
            <person name="Morono Y."/>
            <person name="Uchiyama I."/>
            <person name="Ito T."/>
            <person name="Fujiyama A."/>
            <person name="Inagaki F."/>
            <person name="Takami H."/>
        </authorList>
    </citation>
    <scope>NUCLEOTIDE SEQUENCE</scope>
    <source>
        <strain evidence="1">Expedition CK06-06</strain>
    </source>
</reference>
<evidence type="ECO:0000313" key="1">
    <source>
        <dbReference type="EMBL" id="GAH14239.1"/>
    </source>
</evidence>
<gene>
    <name evidence="1" type="ORF">S01H4_58356</name>
</gene>
<dbReference type="AlphaFoldDB" id="X1EAR7"/>
<accession>X1EAR7</accession>
<sequence length="31" mass="3535">SYTHCREVELTKDSINITLEVNGSKKKISLK</sequence>
<protein>
    <submittedName>
        <fullName evidence="1">Uncharacterized protein</fullName>
    </submittedName>
</protein>
<dbReference type="EMBL" id="BART01034076">
    <property type="protein sequence ID" value="GAH14239.1"/>
    <property type="molecule type" value="Genomic_DNA"/>
</dbReference>